<name>A0A4U0X0I6_9PEZI</name>
<evidence type="ECO:0000313" key="2">
    <source>
        <dbReference type="EMBL" id="TKA68433.1"/>
    </source>
</evidence>
<organism evidence="2 3">
    <name type="scientific">Friedmanniomyces simplex</name>
    <dbReference type="NCBI Taxonomy" id="329884"/>
    <lineage>
        <taxon>Eukaryota</taxon>
        <taxon>Fungi</taxon>
        <taxon>Dikarya</taxon>
        <taxon>Ascomycota</taxon>
        <taxon>Pezizomycotina</taxon>
        <taxon>Dothideomycetes</taxon>
        <taxon>Dothideomycetidae</taxon>
        <taxon>Mycosphaerellales</taxon>
        <taxon>Teratosphaeriaceae</taxon>
        <taxon>Friedmanniomyces</taxon>
    </lineage>
</organism>
<protein>
    <submittedName>
        <fullName evidence="2">Uncharacterized protein</fullName>
    </submittedName>
</protein>
<gene>
    <name evidence="2" type="ORF">B0A55_08996</name>
</gene>
<feature type="compositionally biased region" description="Polar residues" evidence="1">
    <location>
        <begin position="69"/>
        <end position="78"/>
    </location>
</feature>
<dbReference type="EMBL" id="NAJQ01000508">
    <property type="protein sequence ID" value="TKA68433.1"/>
    <property type="molecule type" value="Genomic_DNA"/>
</dbReference>
<keyword evidence="3" id="KW-1185">Reference proteome</keyword>
<sequence length="174" mass="18572">MASVRDAKPKMQGLGLPPVSGSGRLAAVMNQLARNTDSMGMTIEQRKAAAPTKPADTLQIQLGVPVPTHPSTATQVQSPKPAMKKDSITAPTCDQYQANVTGVTARAAADSIHSPDASAAKKRKAAAVTGDVEDEEELRDQLVEIELKERRIEVRRKLRELGRKRRGVGGVVDG</sequence>
<dbReference type="AlphaFoldDB" id="A0A4U0X0I6"/>
<proteinExistence type="predicted"/>
<comment type="caution">
    <text evidence="2">The sequence shown here is derived from an EMBL/GenBank/DDBJ whole genome shotgun (WGS) entry which is preliminary data.</text>
</comment>
<evidence type="ECO:0000313" key="3">
    <source>
        <dbReference type="Proteomes" id="UP000309340"/>
    </source>
</evidence>
<accession>A0A4U0X0I6</accession>
<evidence type="ECO:0000256" key="1">
    <source>
        <dbReference type="SAM" id="MobiDB-lite"/>
    </source>
</evidence>
<dbReference type="Proteomes" id="UP000309340">
    <property type="component" value="Unassembled WGS sequence"/>
</dbReference>
<reference evidence="2 3" key="1">
    <citation type="submission" date="2017-03" db="EMBL/GenBank/DDBJ databases">
        <title>Genomes of endolithic fungi from Antarctica.</title>
        <authorList>
            <person name="Coleine C."/>
            <person name="Masonjones S."/>
            <person name="Stajich J.E."/>
        </authorList>
    </citation>
    <scope>NUCLEOTIDE SEQUENCE [LARGE SCALE GENOMIC DNA]</scope>
    <source>
        <strain evidence="2 3">CCFEE 5184</strain>
    </source>
</reference>
<feature type="region of interest" description="Disordered" evidence="1">
    <location>
        <begin position="64"/>
        <end position="86"/>
    </location>
</feature>
<feature type="region of interest" description="Disordered" evidence="1">
    <location>
        <begin position="1"/>
        <end position="22"/>
    </location>
</feature>